<gene>
    <name evidence="1" type="ORF">ACFQSB_35295</name>
</gene>
<name>A0ABW2PHU0_9ACTN</name>
<keyword evidence="2" id="KW-1185">Reference proteome</keyword>
<proteinExistence type="predicted"/>
<dbReference type="RefSeq" id="WP_380831249.1">
    <property type="nucleotide sequence ID" value="NZ_JBHTCG010000039.1"/>
</dbReference>
<evidence type="ECO:0000313" key="1">
    <source>
        <dbReference type="EMBL" id="MFC7387515.1"/>
    </source>
</evidence>
<dbReference type="EMBL" id="JBHTCG010000039">
    <property type="protein sequence ID" value="MFC7387515.1"/>
    <property type="molecule type" value="Genomic_DNA"/>
</dbReference>
<dbReference type="Proteomes" id="UP001596496">
    <property type="component" value="Unassembled WGS sequence"/>
</dbReference>
<protein>
    <submittedName>
        <fullName evidence="1">Uncharacterized protein</fullName>
    </submittedName>
</protein>
<organism evidence="1 2">
    <name type="scientific">Sphaerisporangium rhizosphaerae</name>
    <dbReference type="NCBI Taxonomy" id="2269375"/>
    <lineage>
        <taxon>Bacteria</taxon>
        <taxon>Bacillati</taxon>
        <taxon>Actinomycetota</taxon>
        <taxon>Actinomycetes</taxon>
        <taxon>Streptosporangiales</taxon>
        <taxon>Streptosporangiaceae</taxon>
        <taxon>Sphaerisporangium</taxon>
    </lineage>
</organism>
<comment type="caution">
    <text evidence="1">The sequence shown here is derived from an EMBL/GenBank/DDBJ whole genome shotgun (WGS) entry which is preliminary data.</text>
</comment>
<sequence>MVVKLATIATNPADRLAVYLGNIEDTPNGYEFHPGMVSFSTFKGLSTSQYVPYSVSLDRLGRVRRIYAMPESVASRALLEFGTGVDGDGSAWILKRLGAGVRIAAIVEYKKPVSEEGFRPRFMYDNSARILLSRARRDGYPIYWDGGQGCQGSTTPAICSGSPVTQFRDWVSKLGPQDDGTLRGFGLSVGELRKAASDGLIHGIIADGGSAQVMRALQRDSNVSGIWIIDIRPCLPTDDCP</sequence>
<evidence type="ECO:0000313" key="2">
    <source>
        <dbReference type="Proteomes" id="UP001596496"/>
    </source>
</evidence>
<reference evidence="2" key="1">
    <citation type="journal article" date="2019" name="Int. J. Syst. Evol. Microbiol.">
        <title>The Global Catalogue of Microorganisms (GCM) 10K type strain sequencing project: providing services to taxonomists for standard genome sequencing and annotation.</title>
        <authorList>
            <consortium name="The Broad Institute Genomics Platform"/>
            <consortium name="The Broad Institute Genome Sequencing Center for Infectious Disease"/>
            <person name="Wu L."/>
            <person name="Ma J."/>
        </authorList>
    </citation>
    <scope>NUCLEOTIDE SEQUENCE [LARGE SCALE GENOMIC DNA]</scope>
    <source>
        <strain evidence="2">CECT 7649</strain>
    </source>
</reference>
<accession>A0ABW2PHU0</accession>